<protein>
    <submittedName>
        <fullName evidence="2">Uncharacterized protein</fullName>
    </submittedName>
</protein>
<dbReference type="Ensembl" id="ENSCCRT00010113277.1">
    <property type="protein sequence ID" value="ENSCCRP00010101982.1"/>
    <property type="gene ID" value="ENSCCRG00010044882.1"/>
</dbReference>
<organism evidence="2 3">
    <name type="scientific">Cyprinus carpio</name>
    <name type="common">Common carp</name>
    <dbReference type="NCBI Taxonomy" id="7962"/>
    <lineage>
        <taxon>Eukaryota</taxon>
        <taxon>Metazoa</taxon>
        <taxon>Chordata</taxon>
        <taxon>Craniata</taxon>
        <taxon>Vertebrata</taxon>
        <taxon>Euteleostomi</taxon>
        <taxon>Actinopterygii</taxon>
        <taxon>Neopterygii</taxon>
        <taxon>Teleostei</taxon>
        <taxon>Ostariophysi</taxon>
        <taxon>Cypriniformes</taxon>
        <taxon>Cyprinidae</taxon>
        <taxon>Cyprininae</taxon>
        <taxon>Cyprinus</taxon>
    </lineage>
</organism>
<feature type="region of interest" description="Disordered" evidence="1">
    <location>
        <begin position="30"/>
        <end position="53"/>
    </location>
</feature>
<feature type="region of interest" description="Disordered" evidence="1">
    <location>
        <begin position="67"/>
        <end position="176"/>
    </location>
</feature>
<dbReference type="AlphaFoldDB" id="A0A8C1P5S9"/>
<reference evidence="2" key="1">
    <citation type="submission" date="2025-08" db="UniProtKB">
        <authorList>
            <consortium name="Ensembl"/>
        </authorList>
    </citation>
    <scope>IDENTIFICATION</scope>
</reference>
<name>A0A8C1P5S9_CYPCA</name>
<sequence length="176" mass="20285">MNAGLGTCFFLRVARQRSVVPSRRAQAAAAVLEDQQPEHVHREPQRAHDQHQRRVIDGLRHGEPLQRLHGHGEAERGEEHGVGQRAHHLRAAHSVREAPRARAPRHPRRRQPDAQRQDVRQHVERVRHQRDGVAHVPRHDLRHEEDDGDDQHQDQAARLAAVAPHDRVRAARMRSH</sequence>
<reference evidence="2" key="2">
    <citation type="submission" date="2025-09" db="UniProtKB">
        <authorList>
            <consortium name="Ensembl"/>
        </authorList>
    </citation>
    <scope>IDENTIFICATION</scope>
</reference>
<feature type="compositionally biased region" description="Basic and acidic residues" evidence="1">
    <location>
        <begin position="36"/>
        <end position="53"/>
    </location>
</feature>
<evidence type="ECO:0000313" key="3">
    <source>
        <dbReference type="Proteomes" id="UP000694427"/>
    </source>
</evidence>
<feature type="compositionally biased region" description="Basic and acidic residues" evidence="1">
    <location>
        <begin position="110"/>
        <end position="155"/>
    </location>
</feature>
<evidence type="ECO:0000313" key="2">
    <source>
        <dbReference type="Ensembl" id="ENSCCRP00010101982.1"/>
    </source>
</evidence>
<keyword evidence="3" id="KW-1185">Reference proteome</keyword>
<proteinExistence type="predicted"/>
<dbReference type="Proteomes" id="UP000694427">
    <property type="component" value="Unplaced"/>
</dbReference>
<evidence type="ECO:0000256" key="1">
    <source>
        <dbReference type="SAM" id="MobiDB-lite"/>
    </source>
</evidence>
<feature type="compositionally biased region" description="Basic and acidic residues" evidence="1">
    <location>
        <begin position="67"/>
        <end position="82"/>
    </location>
</feature>
<accession>A0A8C1P5S9</accession>